<feature type="transmembrane region" description="Helical" evidence="1">
    <location>
        <begin position="7"/>
        <end position="28"/>
    </location>
</feature>
<accession>A0ABT1CRW4</accession>
<feature type="transmembrane region" description="Helical" evidence="1">
    <location>
        <begin position="140"/>
        <end position="162"/>
    </location>
</feature>
<feature type="transmembrane region" description="Helical" evidence="1">
    <location>
        <begin position="34"/>
        <end position="60"/>
    </location>
</feature>
<dbReference type="InterPro" id="IPR007059">
    <property type="entry name" value="DmsC"/>
</dbReference>
<protein>
    <submittedName>
        <fullName evidence="2">Dimethyl sulfoxide reductase anchor subunit</fullName>
    </submittedName>
</protein>
<proteinExistence type="predicted"/>
<feature type="transmembrane region" description="Helical" evidence="1">
    <location>
        <begin position="168"/>
        <end position="185"/>
    </location>
</feature>
<sequence length="303" mass="32516">MHPAVSVIFFTVMSGAGLGMIFLLGLGFPVDASAAWVFLVGVVGGGLAVAGLLASTFHLGHPERAWRALSQWRSSWLSREGIAAIATLILFGIYVLIWLATGSRHQVLGLLSALGAALTVFTTSMIYAQLKTVPQWHSRLTPVVYCGFALGSGWLLASALGTHEAPEYWGIGLIGLAWAAKWMWWARASRSRLGDAGSTPETATGLGFIGKVRLLERPHTGENYLTREMVHRIGRKHASRLRMLALVLGGIVPALVLAIVGLSGAPALVNLLAAVSMLIGLLAERWLFFAEAEHAVSLYYGHR</sequence>
<feature type="transmembrane region" description="Helical" evidence="1">
    <location>
        <begin position="81"/>
        <end position="101"/>
    </location>
</feature>
<dbReference type="PANTHER" id="PTHR38095">
    <property type="entry name" value="ANAEROBIC DIMETHYL SULFOXIDE REDUCTASE CHAIN YNFH"/>
    <property type="match status" value="1"/>
</dbReference>
<dbReference type="RefSeq" id="WP_252915963.1">
    <property type="nucleotide sequence ID" value="NZ_JAAAML010000002.1"/>
</dbReference>
<feature type="transmembrane region" description="Helical" evidence="1">
    <location>
        <begin position="107"/>
        <end position="128"/>
    </location>
</feature>
<dbReference type="PANTHER" id="PTHR38095:SF1">
    <property type="entry name" value="ANAEROBIC DIMETHYL SULFOXIDE REDUCTASE CHAIN YNFH"/>
    <property type="match status" value="1"/>
</dbReference>
<evidence type="ECO:0000313" key="3">
    <source>
        <dbReference type="Proteomes" id="UP001320715"/>
    </source>
</evidence>
<reference evidence="2 3" key="1">
    <citation type="submission" date="2020-01" db="EMBL/GenBank/DDBJ databases">
        <title>Genomes of bacteria type strains.</title>
        <authorList>
            <person name="Chen J."/>
            <person name="Zhu S."/>
            <person name="Yang J."/>
        </authorList>
    </citation>
    <scope>NUCLEOTIDE SEQUENCE [LARGE SCALE GENOMIC DNA]</scope>
    <source>
        <strain evidence="2 3">DSM 16655</strain>
    </source>
</reference>
<keyword evidence="1" id="KW-1133">Transmembrane helix</keyword>
<keyword evidence="3" id="KW-1185">Reference proteome</keyword>
<comment type="caution">
    <text evidence="2">The sequence shown here is derived from an EMBL/GenBank/DDBJ whole genome shotgun (WGS) entry which is preliminary data.</text>
</comment>
<keyword evidence="1" id="KW-0812">Transmembrane</keyword>
<feature type="transmembrane region" description="Helical" evidence="1">
    <location>
        <begin position="241"/>
        <end position="262"/>
    </location>
</feature>
<gene>
    <name evidence="2" type="ORF">GTW23_12120</name>
</gene>
<organism evidence="2 3">
    <name type="scientific">Hoeflea alexandrii</name>
    <dbReference type="NCBI Taxonomy" id="288436"/>
    <lineage>
        <taxon>Bacteria</taxon>
        <taxon>Pseudomonadati</taxon>
        <taxon>Pseudomonadota</taxon>
        <taxon>Alphaproteobacteria</taxon>
        <taxon>Hyphomicrobiales</taxon>
        <taxon>Rhizobiaceae</taxon>
        <taxon>Hoeflea</taxon>
    </lineage>
</organism>
<evidence type="ECO:0000256" key="1">
    <source>
        <dbReference type="SAM" id="Phobius"/>
    </source>
</evidence>
<dbReference type="Pfam" id="PF04976">
    <property type="entry name" value="DmsC"/>
    <property type="match status" value="1"/>
</dbReference>
<dbReference type="EMBL" id="JAAAML010000002">
    <property type="protein sequence ID" value="MCO6408925.1"/>
    <property type="molecule type" value="Genomic_DNA"/>
</dbReference>
<feature type="transmembrane region" description="Helical" evidence="1">
    <location>
        <begin position="268"/>
        <end position="288"/>
    </location>
</feature>
<evidence type="ECO:0000313" key="2">
    <source>
        <dbReference type="EMBL" id="MCO6408925.1"/>
    </source>
</evidence>
<name>A0ABT1CRW4_9HYPH</name>
<dbReference type="Proteomes" id="UP001320715">
    <property type="component" value="Unassembled WGS sequence"/>
</dbReference>
<keyword evidence="1" id="KW-0472">Membrane</keyword>